<proteinExistence type="predicted"/>
<dbReference type="Proteomes" id="UP000828390">
    <property type="component" value="Unassembled WGS sequence"/>
</dbReference>
<evidence type="ECO:0000313" key="3">
    <source>
        <dbReference type="Proteomes" id="UP000828390"/>
    </source>
</evidence>
<keyword evidence="3" id="KW-1185">Reference proteome</keyword>
<evidence type="ECO:0000313" key="2">
    <source>
        <dbReference type="EMBL" id="KAH3872203.1"/>
    </source>
</evidence>
<feature type="region of interest" description="Disordered" evidence="1">
    <location>
        <begin position="1"/>
        <end position="32"/>
    </location>
</feature>
<evidence type="ECO:0000256" key="1">
    <source>
        <dbReference type="SAM" id="MobiDB-lite"/>
    </source>
</evidence>
<organism evidence="2 3">
    <name type="scientific">Dreissena polymorpha</name>
    <name type="common">Zebra mussel</name>
    <name type="synonym">Mytilus polymorpha</name>
    <dbReference type="NCBI Taxonomy" id="45954"/>
    <lineage>
        <taxon>Eukaryota</taxon>
        <taxon>Metazoa</taxon>
        <taxon>Spiralia</taxon>
        <taxon>Lophotrochozoa</taxon>
        <taxon>Mollusca</taxon>
        <taxon>Bivalvia</taxon>
        <taxon>Autobranchia</taxon>
        <taxon>Heteroconchia</taxon>
        <taxon>Euheterodonta</taxon>
        <taxon>Imparidentia</taxon>
        <taxon>Neoheterodontei</taxon>
        <taxon>Myida</taxon>
        <taxon>Dreissenoidea</taxon>
        <taxon>Dreissenidae</taxon>
        <taxon>Dreissena</taxon>
    </lineage>
</organism>
<reference evidence="2" key="1">
    <citation type="journal article" date="2019" name="bioRxiv">
        <title>The Genome of the Zebra Mussel, Dreissena polymorpha: A Resource for Invasive Species Research.</title>
        <authorList>
            <person name="McCartney M.A."/>
            <person name="Auch B."/>
            <person name="Kono T."/>
            <person name="Mallez S."/>
            <person name="Zhang Y."/>
            <person name="Obille A."/>
            <person name="Becker A."/>
            <person name="Abrahante J.E."/>
            <person name="Garbe J."/>
            <person name="Badalamenti J.P."/>
            <person name="Herman A."/>
            <person name="Mangelson H."/>
            <person name="Liachko I."/>
            <person name="Sullivan S."/>
            <person name="Sone E.D."/>
            <person name="Koren S."/>
            <person name="Silverstein K.A.T."/>
            <person name="Beckman K.B."/>
            <person name="Gohl D.M."/>
        </authorList>
    </citation>
    <scope>NUCLEOTIDE SEQUENCE</scope>
    <source>
        <strain evidence="2">Duluth1</strain>
        <tissue evidence="2">Whole animal</tissue>
    </source>
</reference>
<comment type="caution">
    <text evidence="2">The sequence shown here is derived from an EMBL/GenBank/DDBJ whole genome shotgun (WGS) entry which is preliminary data.</text>
</comment>
<dbReference type="EMBL" id="JAIWYP010000002">
    <property type="protein sequence ID" value="KAH3872203.1"/>
    <property type="molecule type" value="Genomic_DNA"/>
</dbReference>
<dbReference type="AlphaFoldDB" id="A0A9D4RLX2"/>
<sequence length="120" mass="12862">MYTSKLFESKERKPCPTERSGKDSRSSPVCTAEGRPVVSSRLSVVYAAETTAGGFGGRASCLYQVVSSGWSPPLGGLLPDSRCTITRCSCSRTPARDDQLLPGKLGNSREEKKIGRPPLP</sequence>
<feature type="compositionally biased region" description="Basic and acidic residues" evidence="1">
    <location>
        <begin position="7"/>
        <end position="25"/>
    </location>
</feature>
<protein>
    <submittedName>
        <fullName evidence="2">Uncharacterized protein</fullName>
    </submittedName>
</protein>
<accession>A0A9D4RLX2</accession>
<gene>
    <name evidence="2" type="ORF">DPMN_035418</name>
</gene>
<feature type="region of interest" description="Disordered" evidence="1">
    <location>
        <begin position="92"/>
        <end position="120"/>
    </location>
</feature>
<name>A0A9D4RLX2_DREPO</name>
<reference evidence="2" key="2">
    <citation type="submission" date="2020-11" db="EMBL/GenBank/DDBJ databases">
        <authorList>
            <person name="McCartney M.A."/>
            <person name="Auch B."/>
            <person name="Kono T."/>
            <person name="Mallez S."/>
            <person name="Becker A."/>
            <person name="Gohl D.M."/>
            <person name="Silverstein K.A.T."/>
            <person name="Koren S."/>
            <person name="Bechman K.B."/>
            <person name="Herman A."/>
            <person name="Abrahante J.E."/>
            <person name="Garbe J."/>
        </authorList>
    </citation>
    <scope>NUCLEOTIDE SEQUENCE</scope>
    <source>
        <strain evidence="2">Duluth1</strain>
        <tissue evidence="2">Whole animal</tissue>
    </source>
</reference>